<keyword evidence="3" id="KW-1185">Reference proteome</keyword>
<evidence type="ECO:0000313" key="2">
    <source>
        <dbReference type="EMBL" id="MBE3638919.1"/>
    </source>
</evidence>
<dbReference type="GO" id="GO:0016787">
    <property type="term" value="F:hydrolase activity"/>
    <property type="evidence" value="ECO:0007669"/>
    <property type="project" value="UniProtKB-KW"/>
</dbReference>
<dbReference type="RefSeq" id="WP_193183047.1">
    <property type="nucleotide sequence ID" value="NZ_JACVXA010000035.1"/>
</dbReference>
<keyword evidence="2" id="KW-0378">Hydrolase</keyword>
<feature type="signal peptide" evidence="1">
    <location>
        <begin position="1"/>
        <end position="20"/>
    </location>
</feature>
<keyword evidence="1" id="KW-0732">Signal</keyword>
<sequence>MKPAILAAVTFALAAPMASAEVVCMDSDEMEAALIDWYQLQPVDWTETEKSVIWASNRSGIWATVSYDDRSHRACVVEQGENWTEDGGAVLSASRE</sequence>
<comment type="caution">
    <text evidence="2">The sequence shown here is derived from an EMBL/GenBank/DDBJ whole genome shotgun (WGS) entry which is preliminary data.</text>
</comment>
<dbReference type="AlphaFoldDB" id="A0A8J6Z6S8"/>
<name>A0A8J6Z6S8_9RHOB</name>
<gene>
    <name evidence="2" type="ORF">ICN82_11965</name>
</gene>
<dbReference type="EMBL" id="JACVXA010000035">
    <property type="protein sequence ID" value="MBE3638919.1"/>
    <property type="molecule type" value="Genomic_DNA"/>
</dbReference>
<protein>
    <submittedName>
        <fullName evidence="2">S-adenosyl-L-homocysteine hydrolase</fullName>
    </submittedName>
</protein>
<proteinExistence type="predicted"/>
<accession>A0A8J6Z6S8</accession>
<evidence type="ECO:0000313" key="3">
    <source>
        <dbReference type="Proteomes" id="UP000609121"/>
    </source>
</evidence>
<dbReference type="Proteomes" id="UP000609121">
    <property type="component" value="Unassembled WGS sequence"/>
</dbReference>
<feature type="chain" id="PRO_5035247100" evidence="1">
    <location>
        <begin position="21"/>
        <end position="96"/>
    </location>
</feature>
<reference evidence="2" key="1">
    <citation type="submission" date="2020-09" db="EMBL/GenBank/DDBJ databases">
        <title>A novel bacterium of genus Mangrovicoccus, isolated from South China Sea.</title>
        <authorList>
            <person name="Huang H."/>
            <person name="Mo K."/>
            <person name="Hu Y."/>
        </authorList>
    </citation>
    <scope>NUCLEOTIDE SEQUENCE</scope>
    <source>
        <strain evidence="2">HB182678</strain>
    </source>
</reference>
<organism evidence="2 3">
    <name type="scientific">Mangrovicoccus algicola</name>
    <dbReference type="NCBI Taxonomy" id="2771008"/>
    <lineage>
        <taxon>Bacteria</taxon>
        <taxon>Pseudomonadati</taxon>
        <taxon>Pseudomonadota</taxon>
        <taxon>Alphaproteobacteria</taxon>
        <taxon>Rhodobacterales</taxon>
        <taxon>Paracoccaceae</taxon>
        <taxon>Mangrovicoccus</taxon>
    </lineage>
</organism>
<evidence type="ECO:0000256" key="1">
    <source>
        <dbReference type="SAM" id="SignalP"/>
    </source>
</evidence>